<feature type="region of interest" description="Disordered" evidence="1">
    <location>
        <begin position="112"/>
        <end position="133"/>
    </location>
</feature>
<dbReference type="EMBL" id="FOBB01000002">
    <property type="protein sequence ID" value="SEL63126.1"/>
    <property type="molecule type" value="Genomic_DNA"/>
</dbReference>
<feature type="compositionally biased region" description="Polar residues" evidence="1">
    <location>
        <begin position="150"/>
        <end position="160"/>
    </location>
</feature>
<gene>
    <name evidence="2" type="ORF">SAMN04488505_102719</name>
</gene>
<dbReference type="OrthoDB" id="1442826at2"/>
<feature type="compositionally biased region" description="Polar residues" evidence="1">
    <location>
        <begin position="245"/>
        <end position="257"/>
    </location>
</feature>
<dbReference type="Proteomes" id="UP000198984">
    <property type="component" value="Unassembled WGS sequence"/>
</dbReference>
<dbReference type="AlphaFoldDB" id="A0A1H7RSE1"/>
<keyword evidence="3" id="KW-1185">Reference proteome</keyword>
<organism evidence="2 3">
    <name type="scientific">Chitinophaga rupis</name>
    <dbReference type="NCBI Taxonomy" id="573321"/>
    <lineage>
        <taxon>Bacteria</taxon>
        <taxon>Pseudomonadati</taxon>
        <taxon>Bacteroidota</taxon>
        <taxon>Chitinophagia</taxon>
        <taxon>Chitinophagales</taxon>
        <taxon>Chitinophagaceae</taxon>
        <taxon>Chitinophaga</taxon>
    </lineage>
</organism>
<dbReference type="RefSeq" id="WP_089910492.1">
    <property type="nucleotide sequence ID" value="NZ_FOBB01000002.1"/>
</dbReference>
<name>A0A1H7RSE1_9BACT</name>
<protein>
    <submittedName>
        <fullName evidence="2">Uncharacterized protein</fullName>
    </submittedName>
</protein>
<sequence length="257" mass="29406">MNFIKHLNTFFLYQQKEQRLSASHLSLYMALFQCWNYHRFQNPFVLDRDRLMQLSHIGSRSTYINCLRCLHRCGYIVYSPALHKGHKPRVSITHLEPPSPNMQLSFWKTDPPDAPMHKNEPVPGKPGPASGTDMGALLLKIGAHPGPNPGHNNKQFINSENSERGAHTQGNIPTRNEVLSWFTAASYPQIEAERFFSHYEANGWKQGGKTPITNWQAAAEKWMSYALELKIKPNTNHANNTNNHIHVQQQKNYGEPL</sequence>
<proteinExistence type="predicted"/>
<evidence type="ECO:0000313" key="3">
    <source>
        <dbReference type="Proteomes" id="UP000198984"/>
    </source>
</evidence>
<accession>A0A1H7RSE1</accession>
<reference evidence="2 3" key="1">
    <citation type="submission" date="2016-10" db="EMBL/GenBank/DDBJ databases">
        <authorList>
            <person name="de Groot N.N."/>
        </authorList>
    </citation>
    <scope>NUCLEOTIDE SEQUENCE [LARGE SCALE GENOMIC DNA]</scope>
    <source>
        <strain evidence="2 3">DSM 21039</strain>
    </source>
</reference>
<evidence type="ECO:0000313" key="2">
    <source>
        <dbReference type="EMBL" id="SEL63126.1"/>
    </source>
</evidence>
<feature type="region of interest" description="Disordered" evidence="1">
    <location>
        <begin position="145"/>
        <end position="171"/>
    </location>
</feature>
<dbReference type="STRING" id="573321.SAMN04488505_102719"/>
<evidence type="ECO:0000256" key="1">
    <source>
        <dbReference type="SAM" id="MobiDB-lite"/>
    </source>
</evidence>
<feature type="region of interest" description="Disordered" evidence="1">
    <location>
        <begin position="236"/>
        <end position="257"/>
    </location>
</feature>